<gene>
    <name evidence="3" type="ORF">C7I55_19040</name>
</gene>
<evidence type="ECO:0000259" key="1">
    <source>
        <dbReference type="Pfam" id="PF09423"/>
    </source>
</evidence>
<dbReference type="CDD" id="cd07389">
    <property type="entry name" value="MPP_PhoD"/>
    <property type="match status" value="1"/>
</dbReference>
<dbReference type="InterPro" id="IPR029052">
    <property type="entry name" value="Metallo-depent_PP-like"/>
</dbReference>
<dbReference type="Pfam" id="PF16655">
    <property type="entry name" value="PhoD_N"/>
    <property type="match status" value="1"/>
</dbReference>
<dbReference type="Proteomes" id="UP000241167">
    <property type="component" value="Unassembled WGS sequence"/>
</dbReference>
<dbReference type="InterPro" id="IPR038607">
    <property type="entry name" value="PhoD-like_sf"/>
</dbReference>
<dbReference type="Gene3D" id="2.60.40.380">
    <property type="entry name" value="Purple acid phosphatase-like, N-terminal"/>
    <property type="match status" value="1"/>
</dbReference>
<evidence type="ECO:0000313" key="3">
    <source>
        <dbReference type="EMBL" id="PSJ38524.1"/>
    </source>
</evidence>
<keyword evidence="4" id="KW-1185">Reference proteome</keyword>
<dbReference type="AlphaFoldDB" id="A0A2P7QKN8"/>
<dbReference type="SUPFAM" id="SSF56300">
    <property type="entry name" value="Metallo-dependent phosphatases"/>
    <property type="match status" value="1"/>
</dbReference>
<name>A0A2P7QKN8_9SPHN</name>
<evidence type="ECO:0000259" key="2">
    <source>
        <dbReference type="Pfam" id="PF16655"/>
    </source>
</evidence>
<dbReference type="InterPro" id="IPR032093">
    <property type="entry name" value="PhoD_N"/>
</dbReference>
<comment type="caution">
    <text evidence="3">The sequence shown here is derived from an EMBL/GenBank/DDBJ whole genome shotgun (WGS) entry which is preliminary data.</text>
</comment>
<protein>
    <submittedName>
        <fullName evidence="3">Alkaline phosphatase</fullName>
    </submittedName>
</protein>
<dbReference type="Gene3D" id="3.60.21.70">
    <property type="entry name" value="PhoD-like phosphatase"/>
    <property type="match status" value="1"/>
</dbReference>
<reference evidence="3 4" key="1">
    <citation type="submission" date="2018-03" db="EMBL/GenBank/DDBJ databases">
        <title>The draft genome of Sphingosinicella sp. GL-C-18.</title>
        <authorList>
            <person name="Liu L."/>
            <person name="Li L."/>
            <person name="Liang L."/>
            <person name="Zhang X."/>
            <person name="Wang T."/>
        </authorList>
    </citation>
    <scope>NUCLEOTIDE SEQUENCE [LARGE SCALE GENOMIC DNA]</scope>
    <source>
        <strain evidence="3 4">GL-C-18</strain>
    </source>
</reference>
<dbReference type="PROSITE" id="PS51318">
    <property type="entry name" value="TAT"/>
    <property type="match status" value="1"/>
</dbReference>
<dbReference type="InterPro" id="IPR052900">
    <property type="entry name" value="Phospholipid_Metab_Enz"/>
</dbReference>
<dbReference type="PANTHER" id="PTHR43606:SF2">
    <property type="entry name" value="ALKALINE PHOSPHATASE FAMILY PROTEIN (AFU_ORTHOLOGUE AFUA_5G03860)"/>
    <property type="match status" value="1"/>
</dbReference>
<organism evidence="3 4">
    <name type="scientific">Allosphingosinicella deserti</name>
    <dbReference type="NCBI Taxonomy" id="2116704"/>
    <lineage>
        <taxon>Bacteria</taxon>
        <taxon>Pseudomonadati</taxon>
        <taxon>Pseudomonadota</taxon>
        <taxon>Alphaproteobacteria</taxon>
        <taxon>Sphingomonadales</taxon>
        <taxon>Sphingomonadaceae</taxon>
        <taxon>Allosphingosinicella</taxon>
    </lineage>
</organism>
<feature type="domain" description="PhoD-like phosphatase metallophosphatase" evidence="1">
    <location>
        <begin position="159"/>
        <end position="500"/>
    </location>
</feature>
<dbReference type="InterPro" id="IPR018946">
    <property type="entry name" value="PhoD-like_MPP"/>
</dbReference>
<proteinExistence type="predicted"/>
<evidence type="ECO:0000313" key="4">
    <source>
        <dbReference type="Proteomes" id="UP000241167"/>
    </source>
</evidence>
<sequence>MPDRQLAARLALSRRHLLRGFGAAAVTAFALPLPRSALAQPIFRTYPFQLGVASGEPMPDGFVIWTRLAPEPLAPGHGMPAQPIEIQWEVAEDERFQTIVRKGNAVARPELGHAVHVEVAGLAPSRPYWYRFIAGRERSFPGRAMTAPAPGAAVDRLRFAVAGCQAYDAGHFTAHRELAAEGVDFVFCYGDYIYEGRSNRLRNGPEGPVEVVRPHEGDEPYTLDDYRRRYAQYKMDADLQAAHAAAPWLPVWDDHETDNNWAAAVDQDGTPPALFALRRQAAAQAYYEHMPLRPASFPVGPAMQIYRRARFGDLLDLDLLDTRQYRTPQPCDGAWASDCAEAGRREADMLGARQHAWLMDGLRQSRARWNVLAQQVMVMDLDRDTGPSAGYNLDSWAGYRTPRTRLLEGIRDSQRSNVVVLTGDEHQNFAGELHLDGRRPGPRPIAVEFVATSITSGGDGEDLRADMVPIKAANDQLKFVNSQRGYLICDVDRERFQAEFKVLDRVSTPGGTLTTRKTMVVLPGEPRLVDA</sequence>
<dbReference type="Pfam" id="PF09423">
    <property type="entry name" value="PhoD"/>
    <property type="match status" value="1"/>
</dbReference>
<feature type="domain" description="Phospholipase D N-terminal" evidence="2">
    <location>
        <begin position="50"/>
        <end position="146"/>
    </location>
</feature>
<accession>A0A2P7QKN8</accession>
<dbReference type="EMBL" id="PXYI01000006">
    <property type="protein sequence ID" value="PSJ38524.1"/>
    <property type="molecule type" value="Genomic_DNA"/>
</dbReference>
<dbReference type="PANTHER" id="PTHR43606">
    <property type="entry name" value="PHOSPHATASE, PUTATIVE (AFU_ORTHOLOGUE AFUA_6G08710)-RELATED"/>
    <property type="match status" value="1"/>
</dbReference>
<dbReference type="OrthoDB" id="327733at2"/>
<dbReference type="InterPro" id="IPR006311">
    <property type="entry name" value="TAT_signal"/>
</dbReference>
<dbReference type="RefSeq" id="WP_106514591.1">
    <property type="nucleotide sequence ID" value="NZ_PXYI01000006.1"/>
</dbReference>